<dbReference type="InterPro" id="IPR043926">
    <property type="entry name" value="ABCG_dom"/>
</dbReference>
<keyword evidence="3" id="KW-0813">Transport</keyword>
<dbReference type="AlphaFoldDB" id="A0A816AMA9"/>
<evidence type="ECO:0000256" key="4">
    <source>
        <dbReference type="ARBA" id="ARBA00022692"/>
    </source>
</evidence>
<dbReference type="GO" id="GO:0008514">
    <property type="term" value="F:organic anion transmembrane transporter activity"/>
    <property type="evidence" value="ECO:0007669"/>
    <property type="project" value="UniProtKB-ARBA"/>
</dbReference>
<evidence type="ECO:0000256" key="10">
    <source>
        <dbReference type="SAM" id="Phobius"/>
    </source>
</evidence>
<dbReference type="Pfam" id="PF01061">
    <property type="entry name" value="ABC2_membrane"/>
    <property type="match status" value="1"/>
</dbReference>
<dbReference type="InterPro" id="IPR003439">
    <property type="entry name" value="ABC_transporter-like_ATP-bd"/>
</dbReference>
<evidence type="ECO:0000256" key="9">
    <source>
        <dbReference type="SAM" id="MobiDB-lite"/>
    </source>
</evidence>
<organism evidence="12 13">
    <name type="scientific">Adineta ricciae</name>
    <name type="common">Rotifer</name>
    <dbReference type="NCBI Taxonomy" id="249248"/>
    <lineage>
        <taxon>Eukaryota</taxon>
        <taxon>Metazoa</taxon>
        <taxon>Spiralia</taxon>
        <taxon>Gnathifera</taxon>
        <taxon>Rotifera</taxon>
        <taxon>Eurotatoria</taxon>
        <taxon>Bdelloidea</taxon>
        <taxon>Adinetida</taxon>
        <taxon>Adinetidae</taxon>
        <taxon>Adineta</taxon>
    </lineage>
</organism>
<dbReference type="SMART" id="SM00382">
    <property type="entry name" value="AAA"/>
    <property type="match status" value="1"/>
</dbReference>
<dbReference type="InterPro" id="IPR013525">
    <property type="entry name" value="ABC2_TM"/>
</dbReference>
<feature type="region of interest" description="Disordered" evidence="9">
    <location>
        <begin position="1"/>
        <end position="32"/>
    </location>
</feature>
<dbReference type="InterPro" id="IPR003593">
    <property type="entry name" value="AAA+_ATPase"/>
</dbReference>
<protein>
    <recommendedName>
        <fullName evidence="11">ABC transporter domain-containing protein</fullName>
    </recommendedName>
</protein>
<name>A0A816AMA9_ADIRI</name>
<feature type="transmembrane region" description="Helical" evidence="10">
    <location>
        <begin position="418"/>
        <end position="436"/>
    </location>
</feature>
<evidence type="ECO:0000256" key="2">
    <source>
        <dbReference type="ARBA" id="ARBA00005814"/>
    </source>
</evidence>
<dbReference type="InterPro" id="IPR050352">
    <property type="entry name" value="ABCG_transporters"/>
</dbReference>
<dbReference type="PANTHER" id="PTHR48041">
    <property type="entry name" value="ABC TRANSPORTER G FAMILY MEMBER 28"/>
    <property type="match status" value="1"/>
</dbReference>
<evidence type="ECO:0000256" key="5">
    <source>
        <dbReference type="ARBA" id="ARBA00022741"/>
    </source>
</evidence>
<dbReference type="FunFam" id="3.40.50.300:FF:000622">
    <property type="entry name" value="ATP-binding cassette sub-family G member 2"/>
    <property type="match status" value="1"/>
</dbReference>
<keyword evidence="7 10" id="KW-1133">Transmembrane helix</keyword>
<keyword evidence="8 10" id="KW-0472">Membrane</keyword>
<evidence type="ECO:0000259" key="11">
    <source>
        <dbReference type="PROSITE" id="PS50893"/>
    </source>
</evidence>
<comment type="similarity">
    <text evidence="2">Belongs to the ABC transporter superfamily. ABCG family. Eye pigment precursor importer (TC 3.A.1.204) subfamily.</text>
</comment>
<evidence type="ECO:0000313" key="12">
    <source>
        <dbReference type="EMBL" id="CAF1597583.1"/>
    </source>
</evidence>
<dbReference type="Pfam" id="PF19055">
    <property type="entry name" value="ABC2_membrane_7"/>
    <property type="match status" value="1"/>
</dbReference>
<feature type="domain" description="ABC transporter" evidence="11">
    <location>
        <begin position="52"/>
        <end position="297"/>
    </location>
</feature>
<sequence>MIHSTVVSIPEIPIHNDTSSPHQPINHRPVSRHSLSTGTLSFRHIRYTISDSFVDNVRTLLGGSSFQSETRKQILDDVSGIFTSGLNAIMGPTGCGKSSLIDVLAGRKDRKGLSGEIFLDGLPITSSFKYMAGYVVQDDIICGTLTIRENIMFAANTRLGARISFEERKKRVTQVIEQLGLTLRENTRIGTELSRGVSGGERKRTCIGMELVLKPKVLFLDEPTTGLDASTAQSVIELLSKLSKHGHTIVLSIHQPRYSIFNSFDRVVLMCKGKIVYNDSPKNVLPHFLQVVHKRQEHENPADVTLDILIDANRNDKIFYKLVQLYHRTPICQRIPFQINEQIRAAVIASSSSDEKNVFQRSFQKELYYLSKRSLTNAIRNPSLFLSQIAVAIFVGLLIGLVFFNMTNTIDPGVPNRLGAIFMIVSSQILATVTAIEPLVKERALFIHEIVSGYYRIPTFFLTKLTCDMLPLRIIPSVVFSVIVYFLIGLQRSAIQFFIFLLTVFMCSVFGSAICFFYSAFLPIFAVALIVVVLVFVVMMVFSGFIVDLSSLYSWIGWIKWLSAFRYASNMLTINEFRNMTFCIANMTSICPLTGTEVLARNAIKYETYWDRWQNIFALALMSVFFFALAFIELIRMKKTK</sequence>
<feature type="transmembrane region" description="Helical" evidence="10">
    <location>
        <begin position="497"/>
        <end position="519"/>
    </location>
</feature>
<proteinExistence type="inferred from homology"/>
<dbReference type="GO" id="GO:0016324">
    <property type="term" value="C:apical plasma membrane"/>
    <property type="evidence" value="ECO:0007669"/>
    <property type="project" value="UniProtKB-ARBA"/>
</dbReference>
<keyword evidence="13" id="KW-1185">Reference proteome</keyword>
<accession>A0A816AMA9</accession>
<dbReference type="SUPFAM" id="SSF52540">
    <property type="entry name" value="P-loop containing nucleoside triphosphate hydrolases"/>
    <property type="match status" value="1"/>
</dbReference>
<keyword evidence="5" id="KW-0547">Nucleotide-binding</keyword>
<evidence type="ECO:0000313" key="13">
    <source>
        <dbReference type="Proteomes" id="UP000663828"/>
    </source>
</evidence>
<dbReference type="CDD" id="cd03213">
    <property type="entry name" value="ABCG_EPDR"/>
    <property type="match status" value="1"/>
</dbReference>
<dbReference type="Pfam" id="PF00005">
    <property type="entry name" value="ABC_tran"/>
    <property type="match status" value="1"/>
</dbReference>
<dbReference type="EMBL" id="CAJNOR010006530">
    <property type="protein sequence ID" value="CAF1597583.1"/>
    <property type="molecule type" value="Genomic_DNA"/>
</dbReference>
<gene>
    <name evidence="12" type="ORF">XAT740_LOCUS47297</name>
</gene>
<evidence type="ECO:0000256" key="3">
    <source>
        <dbReference type="ARBA" id="ARBA00022448"/>
    </source>
</evidence>
<keyword evidence="4 10" id="KW-0812">Transmembrane</keyword>
<dbReference type="InterPro" id="IPR027417">
    <property type="entry name" value="P-loop_NTPase"/>
</dbReference>
<dbReference type="PROSITE" id="PS50893">
    <property type="entry name" value="ABC_TRANSPORTER_2"/>
    <property type="match status" value="1"/>
</dbReference>
<dbReference type="GO" id="GO:0015562">
    <property type="term" value="F:efflux transmembrane transporter activity"/>
    <property type="evidence" value="ECO:0007669"/>
    <property type="project" value="UniProtKB-ARBA"/>
</dbReference>
<reference evidence="12" key="1">
    <citation type="submission" date="2021-02" db="EMBL/GenBank/DDBJ databases">
        <authorList>
            <person name="Nowell W R."/>
        </authorList>
    </citation>
    <scope>NUCLEOTIDE SEQUENCE</scope>
</reference>
<evidence type="ECO:0000256" key="1">
    <source>
        <dbReference type="ARBA" id="ARBA00004141"/>
    </source>
</evidence>
<feature type="transmembrane region" description="Helical" evidence="10">
    <location>
        <begin position="525"/>
        <end position="556"/>
    </location>
</feature>
<dbReference type="GO" id="GO:0016887">
    <property type="term" value="F:ATP hydrolysis activity"/>
    <property type="evidence" value="ECO:0007669"/>
    <property type="project" value="InterPro"/>
</dbReference>
<feature type="transmembrane region" description="Helical" evidence="10">
    <location>
        <begin position="470"/>
        <end position="490"/>
    </location>
</feature>
<comment type="subcellular location">
    <subcellularLocation>
        <location evidence="1">Membrane</location>
        <topology evidence="1">Multi-pass membrane protein</topology>
    </subcellularLocation>
</comment>
<dbReference type="Gene3D" id="3.40.50.300">
    <property type="entry name" value="P-loop containing nucleotide triphosphate hydrolases"/>
    <property type="match status" value="1"/>
</dbReference>
<evidence type="ECO:0000256" key="6">
    <source>
        <dbReference type="ARBA" id="ARBA00022840"/>
    </source>
</evidence>
<feature type="transmembrane region" description="Helical" evidence="10">
    <location>
        <begin position="384"/>
        <end position="406"/>
    </location>
</feature>
<dbReference type="GO" id="GO:0140359">
    <property type="term" value="F:ABC-type transporter activity"/>
    <property type="evidence" value="ECO:0007669"/>
    <property type="project" value="InterPro"/>
</dbReference>
<dbReference type="Proteomes" id="UP000663828">
    <property type="component" value="Unassembled WGS sequence"/>
</dbReference>
<feature type="transmembrane region" description="Helical" evidence="10">
    <location>
        <begin position="616"/>
        <end position="635"/>
    </location>
</feature>
<comment type="caution">
    <text evidence="12">The sequence shown here is derived from an EMBL/GenBank/DDBJ whole genome shotgun (WGS) entry which is preliminary data.</text>
</comment>
<evidence type="ECO:0000256" key="8">
    <source>
        <dbReference type="ARBA" id="ARBA00023136"/>
    </source>
</evidence>
<dbReference type="GO" id="GO:0005524">
    <property type="term" value="F:ATP binding"/>
    <property type="evidence" value="ECO:0007669"/>
    <property type="project" value="UniProtKB-KW"/>
</dbReference>
<keyword evidence="6" id="KW-0067">ATP-binding</keyword>
<evidence type="ECO:0000256" key="7">
    <source>
        <dbReference type="ARBA" id="ARBA00022989"/>
    </source>
</evidence>
<dbReference type="PANTHER" id="PTHR48041:SF116">
    <property type="entry name" value="PROTEIN BROWN"/>
    <property type="match status" value="1"/>
</dbReference>